<dbReference type="AlphaFoldDB" id="A0A5E7IYA8"/>
<feature type="region of interest" description="Disordered" evidence="1">
    <location>
        <begin position="1"/>
        <end position="39"/>
    </location>
</feature>
<sequence>MHNQLHDAAKPRENNMQKKEEVRSEGKLGSTESSTNTSLRDDWRVLMVRHPQTGFYYAAGLKLGQ</sequence>
<reference evidence="2 3" key="1">
    <citation type="submission" date="2019-09" db="EMBL/GenBank/DDBJ databases">
        <authorList>
            <person name="Chandra G."/>
            <person name="Truman W A."/>
        </authorList>
    </citation>
    <scope>NUCLEOTIDE SEQUENCE [LARGE SCALE GENOMIC DNA]</scope>
    <source>
        <strain evidence="2">PS870</strain>
    </source>
</reference>
<proteinExistence type="predicted"/>
<evidence type="ECO:0000256" key="1">
    <source>
        <dbReference type="SAM" id="MobiDB-lite"/>
    </source>
</evidence>
<evidence type="ECO:0000313" key="2">
    <source>
        <dbReference type="EMBL" id="VVO79797.1"/>
    </source>
</evidence>
<dbReference type="EMBL" id="CABVIK010000005">
    <property type="protein sequence ID" value="VVO79797.1"/>
    <property type="molecule type" value="Genomic_DNA"/>
</dbReference>
<name>A0A5E7IYA8_PSEFL</name>
<accession>A0A5E7IYA8</accession>
<feature type="compositionally biased region" description="Basic and acidic residues" evidence="1">
    <location>
        <begin position="1"/>
        <end position="26"/>
    </location>
</feature>
<gene>
    <name evidence="2" type="ORF">PS870_01732</name>
</gene>
<evidence type="ECO:0000313" key="3">
    <source>
        <dbReference type="Proteomes" id="UP000349468"/>
    </source>
</evidence>
<dbReference type="Proteomes" id="UP000349468">
    <property type="component" value="Unassembled WGS sequence"/>
</dbReference>
<organism evidence="2 3">
    <name type="scientific">Pseudomonas fluorescens</name>
    <dbReference type="NCBI Taxonomy" id="294"/>
    <lineage>
        <taxon>Bacteria</taxon>
        <taxon>Pseudomonadati</taxon>
        <taxon>Pseudomonadota</taxon>
        <taxon>Gammaproteobacteria</taxon>
        <taxon>Pseudomonadales</taxon>
        <taxon>Pseudomonadaceae</taxon>
        <taxon>Pseudomonas</taxon>
    </lineage>
</organism>
<protein>
    <submittedName>
        <fullName evidence="2">Uncharacterized protein</fullName>
    </submittedName>
</protein>